<feature type="transmembrane region" description="Helical" evidence="5">
    <location>
        <begin position="150"/>
        <end position="172"/>
    </location>
</feature>
<dbReference type="AlphaFoldDB" id="A0AAD9S0L7"/>
<dbReference type="Proteomes" id="UP001265746">
    <property type="component" value="Unassembled WGS sequence"/>
</dbReference>
<keyword evidence="3 5" id="KW-1133">Transmembrane helix</keyword>
<comment type="caution">
    <text evidence="7">The sequence shown here is derived from an EMBL/GenBank/DDBJ whole genome shotgun (WGS) entry which is preliminary data.</text>
</comment>
<dbReference type="GO" id="GO:0140115">
    <property type="term" value="P:export across plasma membrane"/>
    <property type="evidence" value="ECO:0007669"/>
    <property type="project" value="UniProtKB-ARBA"/>
</dbReference>
<evidence type="ECO:0000313" key="7">
    <source>
        <dbReference type="EMBL" id="KAK2595704.1"/>
    </source>
</evidence>
<feature type="transmembrane region" description="Helical" evidence="5">
    <location>
        <begin position="116"/>
        <end position="138"/>
    </location>
</feature>
<feature type="transmembrane region" description="Helical" evidence="5">
    <location>
        <begin position="59"/>
        <end position="79"/>
    </location>
</feature>
<dbReference type="PROSITE" id="PS00216">
    <property type="entry name" value="SUGAR_TRANSPORT_1"/>
    <property type="match status" value="1"/>
</dbReference>
<accession>A0AAD9S0L7</accession>
<dbReference type="SUPFAM" id="SSF103473">
    <property type="entry name" value="MFS general substrate transporter"/>
    <property type="match status" value="1"/>
</dbReference>
<comment type="subcellular location">
    <subcellularLocation>
        <location evidence="1">Membrane</location>
        <topology evidence="1">Multi-pass membrane protein</topology>
    </subcellularLocation>
</comment>
<keyword evidence="8" id="KW-1185">Reference proteome</keyword>
<reference evidence="7" key="1">
    <citation type="submission" date="2023-06" db="EMBL/GenBank/DDBJ databases">
        <authorList>
            <person name="Noh H."/>
        </authorList>
    </citation>
    <scope>NUCLEOTIDE SEQUENCE</scope>
    <source>
        <strain evidence="7">DUCC20226</strain>
    </source>
</reference>
<dbReference type="InterPro" id="IPR011701">
    <property type="entry name" value="MFS"/>
</dbReference>
<dbReference type="GO" id="GO:0042908">
    <property type="term" value="P:xenobiotic transport"/>
    <property type="evidence" value="ECO:0007669"/>
    <property type="project" value="UniProtKB-ARBA"/>
</dbReference>
<dbReference type="Pfam" id="PF07690">
    <property type="entry name" value="MFS_1"/>
    <property type="match status" value="1"/>
</dbReference>
<keyword evidence="2 5" id="KW-0812">Transmembrane</keyword>
<dbReference type="CDD" id="cd17323">
    <property type="entry name" value="MFS_Tpo1_MDR_like"/>
    <property type="match status" value="1"/>
</dbReference>
<gene>
    <name evidence="7" type="ORF">N8I77_013729</name>
</gene>
<feature type="transmembrane region" description="Helical" evidence="5">
    <location>
        <begin position="379"/>
        <end position="398"/>
    </location>
</feature>
<dbReference type="InterPro" id="IPR020846">
    <property type="entry name" value="MFS_dom"/>
</dbReference>
<proteinExistence type="predicted"/>
<dbReference type="Gene3D" id="1.20.1250.20">
    <property type="entry name" value="MFS general substrate transporter like domains"/>
    <property type="match status" value="1"/>
</dbReference>
<dbReference type="GO" id="GO:0016020">
    <property type="term" value="C:membrane"/>
    <property type="evidence" value="ECO:0007669"/>
    <property type="project" value="UniProtKB-SubCell"/>
</dbReference>
<organism evidence="7 8">
    <name type="scientific">Phomopsis amygdali</name>
    <name type="common">Fusicoccum amygdali</name>
    <dbReference type="NCBI Taxonomy" id="1214568"/>
    <lineage>
        <taxon>Eukaryota</taxon>
        <taxon>Fungi</taxon>
        <taxon>Dikarya</taxon>
        <taxon>Ascomycota</taxon>
        <taxon>Pezizomycotina</taxon>
        <taxon>Sordariomycetes</taxon>
        <taxon>Sordariomycetidae</taxon>
        <taxon>Diaporthales</taxon>
        <taxon>Diaporthaceae</taxon>
        <taxon>Diaporthe</taxon>
    </lineage>
</organism>
<feature type="transmembrane region" description="Helical" evidence="5">
    <location>
        <begin position="347"/>
        <end position="367"/>
    </location>
</feature>
<keyword evidence="4 5" id="KW-0472">Membrane</keyword>
<dbReference type="PROSITE" id="PS50850">
    <property type="entry name" value="MFS"/>
    <property type="match status" value="1"/>
</dbReference>
<feature type="domain" description="Major facilitator superfamily (MFS) profile" evidence="6">
    <location>
        <begin position="24"/>
        <end position="467"/>
    </location>
</feature>
<feature type="transmembrane region" description="Helical" evidence="5">
    <location>
        <begin position="91"/>
        <end position="109"/>
    </location>
</feature>
<dbReference type="PANTHER" id="PTHR23502">
    <property type="entry name" value="MAJOR FACILITATOR SUPERFAMILY"/>
    <property type="match status" value="1"/>
</dbReference>
<feature type="transmembrane region" description="Helical" evidence="5">
    <location>
        <begin position="179"/>
        <end position="199"/>
    </location>
</feature>
<feature type="transmembrane region" description="Helical" evidence="5">
    <location>
        <begin position="439"/>
        <end position="462"/>
    </location>
</feature>
<evidence type="ECO:0000256" key="3">
    <source>
        <dbReference type="ARBA" id="ARBA00022989"/>
    </source>
</evidence>
<feature type="transmembrane region" description="Helical" evidence="5">
    <location>
        <begin position="250"/>
        <end position="269"/>
    </location>
</feature>
<sequence length="474" mass="51682">MRQHASANKVLTARDWPLWERWFATAVLSGYKFISSLASSTMAPGIDAISKELEIHNPVVSTLTLTVYVLGYAVGPLLLGPASEIYGRKPVLTLSNIWYLVFNLACGFARSRDQMIAFRFLAGVGGSGPLALGGGVLSDCWNAEERTKALSLYTLPALLGPALGPIVGGLIVENLPWRWIFWVTSACSATIQLIGLVLLRETYAPVIRKRHNLKYQSALGAEVQSGDEKVTSKIASKLTTAVRLLCFEPTIQLVSLYGAFLYGLMYIAISSMTELWTRQYGESRSVSGLNYLSLGLGFAFGSQSDGQVFAAKDSDSMSSVDNGLIVVQVYRVLKTRNNNKGLPEFRLPMLGSCAVLVPPGLLIYGWTANAKLHWILPNLGVFIFAFGIVNGLQIINLYTVDCFTSVSASAVSAITVTRSIAGFLLPLPVPIMYQHLGYGWGNTLLALIGVFLGFPIPLILWWHSRRQRSMATSD</sequence>
<dbReference type="GO" id="GO:0022857">
    <property type="term" value="F:transmembrane transporter activity"/>
    <property type="evidence" value="ECO:0007669"/>
    <property type="project" value="InterPro"/>
</dbReference>
<name>A0AAD9S0L7_PHOAM</name>
<evidence type="ECO:0000259" key="6">
    <source>
        <dbReference type="PROSITE" id="PS50850"/>
    </source>
</evidence>
<dbReference type="FunFam" id="1.20.1250.20:FF:000011">
    <property type="entry name" value="MFS multidrug transporter, putative"/>
    <property type="match status" value="1"/>
</dbReference>
<dbReference type="InterPro" id="IPR005829">
    <property type="entry name" value="Sugar_transporter_CS"/>
</dbReference>
<dbReference type="EMBL" id="JAUJFL010000014">
    <property type="protein sequence ID" value="KAK2595704.1"/>
    <property type="molecule type" value="Genomic_DNA"/>
</dbReference>
<dbReference type="PANTHER" id="PTHR23502:SF60">
    <property type="entry name" value="MAJOR FACILITATOR SUPERFAMILY (MFS) PROFILE DOMAIN-CONTAINING PROTEIN-RELATED"/>
    <property type="match status" value="1"/>
</dbReference>
<evidence type="ECO:0000313" key="8">
    <source>
        <dbReference type="Proteomes" id="UP001265746"/>
    </source>
</evidence>
<evidence type="ECO:0000256" key="2">
    <source>
        <dbReference type="ARBA" id="ARBA00022692"/>
    </source>
</evidence>
<dbReference type="InterPro" id="IPR036259">
    <property type="entry name" value="MFS_trans_sf"/>
</dbReference>
<evidence type="ECO:0000256" key="4">
    <source>
        <dbReference type="ARBA" id="ARBA00023136"/>
    </source>
</evidence>
<protein>
    <recommendedName>
        <fullName evidence="6">Major facilitator superfamily (MFS) profile domain-containing protein</fullName>
    </recommendedName>
</protein>
<evidence type="ECO:0000256" key="5">
    <source>
        <dbReference type="SAM" id="Phobius"/>
    </source>
</evidence>
<evidence type="ECO:0000256" key="1">
    <source>
        <dbReference type="ARBA" id="ARBA00004141"/>
    </source>
</evidence>